<feature type="region of interest" description="Disordered" evidence="7">
    <location>
        <begin position="449"/>
        <end position="496"/>
    </location>
</feature>
<dbReference type="EMBL" id="CAJOBC010008071">
    <property type="protein sequence ID" value="CAF3951672.1"/>
    <property type="molecule type" value="Genomic_DNA"/>
</dbReference>
<dbReference type="AlphaFoldDB" id="A0A814VFD2"/>
<keyword evidence="2 6" id="KW-0328">Glycosyltransferase</keyword>
<dbReference type="Proteomes" id="UP000681722">
    <property type="component" value="Unassembled WGS sequence"/>
</dbReference>
<proteinExistence type="inferred from homology"/>
<protein>
    <recommendedName>
        <fullName evidence="6">NAD(P)(+)--arginine ADP-ribosyltransferase</fullName>
        <ecNumber evidence="6">2.4.2.31</ecNumber>
    </recommendedName>
    <alternativeName>
        <fullName evidence="6">Mono(ADP-ribosyl)transferase</fullName>
    </alternativeName>
</protein>
<evidence type="ECO:0000256" key="1">
    <source>
        <dbReference type="ARBA" id="ARBA00009558"/>
    </source>
</evidence>
<feature type="domain" description="TIR" evidence="8">
    <location>
        <begin position="4"/>
        <end position="116"/>
    </location>
</feature>
<dbReference type="EC" id="2.4.2.31" evidence="6"/>
<evidence type="ECO:0000256" key="7">
    <source>
        <dbReference type="SAM" id="MobiDB-lite"/>
    </source>
</evidence>
<keyword evidence="11" id="KW-1185">Reference proteome</keyword>
<dbReference type="Gene3D" id="3.90.176.10">
    <property type="entry name" value="Toxin ADP-ribosyltransferase, Chain A, domain 1"/>
    <property type="match status" value="1"/>
</dbReference>
<dbReference type="OrthoDB" id="9978456at2759"/>
<evidence type="ECO:0000256" key="2">
    <source>
        <dbReference type="ARBA" id="ARBA00022676"/>
    </source>
</evidence>
<dbReference type="SUPFAM" id="SSF52200">
    <property type="entry name" value="Toll/Interleukin receptor TIR domain"/>
    <property type="match status" value="1"/>
</dbReference>
<dbReference type="Pfam" id="PF01129">
    <property type="entry name" value="ART"/>
    <property type="match status" value="1"/>
</dbReference>
<evidence type="ECO:0000313" key="11">
    <source>
        <dbReference type="Proteomes" id="UP000663829"/>
    </source>
</evidence>
<evidence type="ECO:0000313" key="9">
    <source>
        <dbReference type="EMBL" id="CAF1187424.1"/>
    </source>
</evidence>
<accession>A0A814VFD2</accession>
<dbReference type="GO" id="GO:0007165">
    <property type="term" value="P:signal transduction"/>
    <property type="evidence" value="ECO:0007669"/>
    <property type="project" value="InterPro"/>
</dbReference>
<evidence type="ECO:0000256" key="6">
    <source>
        <dbReference type="RuleBase" id="RU361228"/>
    </source>
</evidence>
<dbReference type="InterPro" id="IPR000157">
    <property type="entry name" value="TIR_dom"/>
</dbReference>
<evidence type="ECO:0000256" key="4">
    <source>
        <dbReference type="ARBA" id="ARBA00022695"/>
    </source>
</evidence>
<name>A0A814VFD2_9BILA</name>
<dbReference type="GO" id="GO:0016779">
    <property type="term" value="F:nucleotidyltransferase activity"/>
    <property type="evidence" value="ECO:0007669"/>
    <property type="project" value="UniProtKB-KW"/>
</dbReference>
<dbReference type="PANTHER" id="PTHR46270:SF2">
    <property type="entry name" value="TIR DOMAIN-CONTAINING PROTEIN"/>
    <property type="match status" value="1"/>
</dbReference>
<dbReference type="EMBL" id="CAJNOQ010008070">
    <property type="protein sequence ID" value="CAF1187424.1"/>
    <property type="molecule type" value="Genomic_DNA"/>
</dbReference>
<dbReference type="PROSITE" id="PS51996">
    <property type="entry name" value="TR_MART"/>
    <property type="match status" value="1"/>
</dbReference>
<sequence length="496" mass="56264">MKHIMLSYQHDTQDLVKEIFQELRRENIPVWMDIYDGIAANLNQEMAEGVENSAAVCFFMSKEYQSSSNCRKELQYAESLNIPLIPCRLHADWKPSGWLGLISAGLKWFDFRDKSDKPINMAMDKLIYHIQVKIYHIEPTVFPDALIEPVYFRNRHKKLVVEENLSSSVSGPSSAQNSLTTLVSPSFQSGGENYALNKEPTSAIKKQSRFLDIQDRPSLMLSPISDYANSPLLPLETSVKPLHHLVPNLNRCVYIAKQNTKNNLDGLTSDEAASIHLYTMEWDESNQSLYSQLNRALRAVERETLIPYFSYLKLFLTALYKLPSIRATVWRGVKTHINSSYRSGMRIVWWGISSCTSSVSMLESETFLGKTGIRTLFSIECFNGKRINPYTYYKTEDEILLLPGSYFEVVSELDAGRDLHIIHMREITPPFPLIEPPFGLPATEINLTSPNGTIRGKSDTSTATNASSSSNLNKAKQPVRRISVSKHSKLSQSFKD</sequence>
<keyword evidence="6" id="KW-0520">NAD</keyword>
<dbReference type="GO" id="GO:0106274">
    <property type="term" value="F:NAD+-protein-arginine ADP-ribosyltransferase activity"/>
    <property type="evidence" value="ECO:0007669"/>
    <property type="project" value="UniProtKB-EC"/>
</dbReference>
<gene>
    <name evidence="9" type="ORF">GPM918_LOCUS23022</name>
    <name evidence="10" type="ORF">SRO942_LOCUS23021</name>
</gene>
<evidence type="ECO:0000256" key="3">
    <source>
        <dbReference type="ARBA" id="ARBA00022679"/>
    </source>
</evidence>
<comment type="caution">
    <text evidence="9">The sequence shown here is derived from an EMBL/GenBank/DDBJ whole genome shotgun (WGS) entry which is preliminary data.</text>
</comment>
<dbReference type="SUPFAM" id="SSF56399">
    <property type="entry name" value="ADP-ribosylation"/>
    <property type="match status" value="1"/>
</dbReference>
<dbReference type="Gene3D" id="3.40.50.10140">
    <property type="entry name" value="Toll/interleukin-1 receptor homology (TIR) domain"/>
    <property type="match status" value="1"/>
</dbReference>
<evidence type="ECO:0000259" key="8">
    <source>
        <dbReference type="Pfam" id="PF13676"/>
    </source>
</evidence>
<feature type="compositionally biased region" description="Basic residues" evidence="7">
    <location>
        <begin position="477"/>
        <end position="489"/>
    </location>
</feature>
<dbReference type="InterPro" id="IPR000768">
    <property type="entry name" value="ART"/>
</dbReference>
<keyword evidence="6" id="KW-0521">NADP</keyword>
<feature type="compositionally biased region" description="Low complexity" evidence="7">
    <location>
        <begin position="459"/>
        <end position="476"/>
    </location>
</feature>
<dbReference type="PANTHER" id="PTHR46270">
    <property type="entry name" value="ARMADILLO-TYPE FOLD-RELATED"/>
    <property type="match status" value="1"/>
</dbReference>
<evidence type="ECO:0000256" key="5">
    <source>
        <dbReference type="ARBA" id="ARBA00047597"/>
    </source>
</evidence>
<comment type="catalytic activity">
    <reaction evidence="5 6">
        <text>L-arginyl-[protein] + NAD(+) = N(omega)-(ADP-D-ribosyl)-L-arginyl-[protein] + nicotinamide + H(+)</text>
        <dbReference type="Rhea" id="RHEA:19149"/>
        <dbReference type="Rhea" id="RHEA-COMP:10532"/>
        <dbReference type="Rhea" id="RHEA-COMP:15087"/>
        <dbReference type="ChEBI" id="CHEBI:15378"/>
        <dbReference type="ChEBI" id="CHEBI:17154"/>
        <dbReference type="ChEBI" id="CHEBI:29965"/>
        <dbReference type="ChEBI" id="CHEBI:57540"/>
        <dbReference type="ChEBI" id="CHEBI:142554"/>
        <dbReference type="EC" id="2.4.2.31"/>
    </reaction>
</comment>
<dbReference type="InterPro" id="IPR035897">
    <property type="entry name" value="Toll_tir_struct_dom_sf"/>
</dbReference>
<keyword evidence="3 6" id="KW-0808">Transferase</keyword>
<dbReference type="Proteomes" id="UP000663829">
    <property type="component" value="Unassembled WGS sequence"/>
</dbReference>
<dbReference type="Pfam" id="PF13676">
    <property type="entry name" value="TIR_2"/>
    <property type="match status" value="1"/>
</dbReference>
<comment type="similarity">
    <text evidence="1 6">Belongs to the Arg-specific ADP-ribosyltransferase family.</text>
</comment>
<keyword evidence="4" id="KW-0548">Nucleotidyltransferase</keyword>
<evidence type="ECO:0000313" key="10">
    <source>
        <dbReference type="EMBL" id="CAF3951672.1"/>
    </source>
</evidence>
<organism evidence="9 11">
    <name type="scientific">Didymodactylos carnosus</name>
    <dbReference type="NCBI Taxonomy" id="1234261"/>
    <lineage>
        <taxon>Eukaryota</taxon>
        <taxon>Metazoa</taxon>
        <taxon>Spiralia</taxon>
        <taxon>Gnathifera</taxon>
        <taxon>Rotifera</taxon>
        <taxon>Eurotatoria</taxon>
        <taxon>Bdelloidea</taxon>
        <taxon>Philodinida</taxon>
        <taxon>Philodinidae</taxon>
        <taxon>Didymodactylos</taxon>
    </lineage>
</organism>
<reference evidence="9" key="1">
    <citation type="submission" date="2021-02" db="EMBL/GenBank/DDBJ databases">
        <authorList>
            <person name="Nowell W R."/>
        </authorList>
    </citation>
    <scope>NUCLEOTIDE SEQUENCE</scope>
</reference>